<feature type="region of interest" description="Disordered" evidence="1">
    <location>
        <begin position="127"/>
        <end position="175"/>
    </location>
</feature>
<feature type="compositionally biased region" description="Acidic residues" evidence="1">
    <location>
        <begin position="127"/>
        <end position="160"/>
    </location>
</feature>
<feature type="region of interest" description="Disordered" evidence="1">
    <location>
        <begin position="44"/>
        <end position="64"/>
    </location>
</feature>
<feature type="compositionally biased region" description="Basic and acidic residues" evidence="1">
    <location>
        <begin position="378"/>
        <end position="387"/>
    </location>
</feature>
<feature type="region of interest" description="Disordered" evidence="1">
    <location>
        <begin position="529"/>
        <end position="553"/>
    </location>
</feature>
<feature type="compositionally biased region" description="Polar residues" evidence="1">
    <location>
        <begin position="887"/>
        <end position="899"/>
    </location>
</feature>
<dbReference type="InterPro" id="IPR036034">
    <property type="entry name" value="PDZ_sf"/>
</dbReference>
<sequence>MDFVILKVNGQDLRNATHEQAIHAFQTAKEPIIVEVARRDPNVELSQKSAPNSNSGPVNSLDNQNKCSVSIQTDPSTAEATLAAMAAAALTTEDIRTVLGIRHPGLPTSLECIYHPEFPDLVDIVEEDDDDEDDDDDDDDIDDDDDVDIDGDDDEVDEQDNNNNDRVKEPITSSNMNCDPRSVNCPCFSNDNIKYDEISDIQNKSITFKEENDSIIWEMGFSQSENILIKEVTLCRKNPDEKFGLTLCYRQGDTSNTSCNVYVGELELNSLAEQSGQIYNGDQILSINGNRIKSREHVIDLFQQSQLKVILLIAREKINKHNNNQLINKNLMINTMKSMKIINNQSNYLIENSNSINKNCSDYPVYKRPDQDSGMGRTTDESARTEESSEQEIDNDQHHHHHQYQQQRTNFIHGLAQITKLTCENDHLNNNSSGNSLPQDATSLDHRLAIPSDVFSDYDPIDPIDQELVQLGRLMQSLAVHCRQLVQAKMHYNRIQYPLPNVDNCTSQYGGNDSIVQPQAVSTKVITSTTTPGVNSSSIPTETTTTTSSLSSLSSKLSNQLTENCYYTTGNNNLQNTKCIINKSNEGISNGSPLLSTKDNNHNLLTRLPRMGTRMEPSIMGSMSSNDSSSSFHDKNLKMSAITTTGKLSHSRFPSNIKDRPVSSERHESQTQQQQQQQTTYCPDSNTKLIEPDSIYPDHLEQCRLNGSGDTSAYCTSESRKSQNDSSVNNNSNSIINNDHNTSNGSITDQRFHCITTDGNNNSNTQYPPVTTLSNSDYPKRTISNLHYNGNSVGEGITASLSDLGGSLLSLSAVLPDPHHYHHHRHHSRPQYNSSEVNNTNHQITPNDSFSPSSNWSIDGNSQYTTHSNNNHNNNQYIHPDPNNNNYTESYYTSIRQFNSPEPSTSTSSSFISGRNYNNKSSNEQLPSTSDNNANHNSFNYNNASSLNEQKRNMNITKDLSIKSNMKFQKSNLHHHHHHPKLHNSNLITEHKSQKFLKEDKSSLPSSIHLNKIKNLQKYSQLHNHSLYPLPSLYCNECYYPIKDISLMKYNTSNINEQLSIINTSIPSIINKNLHSYEFYDNFYCSLTNKTIMKTNNKKEQSILNQSFNELINIDKTNITNEEPILSDIYETPYASVTIHDEPIGDQYPMKSISTDPSNSIPGLSMNRTEDCSNLLSKPNYWSSVLINDNNINSNNNNSSYTPCIANHAELIKIKVENPSHPRLFNPYLSSIGYPPIYPHPMYTSATCHSKQYQNTAVSASVITGAVSSSSSTAATSTITATGMPLPGQAYPMDNWNMMEWVVKKRPDGTRYITRRPIRNRILKERAKRLAEERSGITTDDDAISELKTGRYWNRSERKKQLEKAKADRKRKQLNIITQQNSHKNLVLTTTNSSSINKNVDNNTTLVTMTTV</sequence>
<feature type="compositionally biased region" description="Low complexity" evidence="1">
    <location>
        <begin position="900"/>
        <end position="910"/>
    </location>
</feature>
<dbReference type="SUPFAM" id="SSF50156">
    <property type="entry name" value="PDZ domain-like"/>
    <property type="match status" value="2"/>
</dbReference>
<evidence type="ECO:0000313" key="3">
    <source>
        <dbReference type="Proteomes" id="UP000050792"/>
    </source>
</evidence>
<dbReference type="InterPro" id="IPR051971">
    <property type="entry name" value="E3_ubiquitin-PDZ_ligase"/>
</dbReference>
<dbReference type="InterPro" id="IPR041489">
    <property type="entry name" value="PDZ_6"/>
</dbReference>
<proteinExistence type="predicted"/>
<feature type="compositionally biased region" description="Low complexity" evidence="1">
    <location>
        <begin position="861"/>
        <end position="877"/>
    </location>
</feature>
<feature type="region of interest" description="Disordered" evidence="1">
    <location>
        <begin position="644"/>
        <end position="692"/>
    </location>
</feature>
<reference evidence="3" key="1">
    <citation type="submission" date="2022-06" db="EMBL/GenBank/DDBJ databases">
        <authorList>
            <person name="Berger JAMES D."/>
            <person name="Berger JAMES D."/>
        </authorList>
    </citation>
    <scope>NUCLEOTIDE SEQUENCE [LARGE SCALE GENOMIC DNA]</scope>
</reference>
<feature type="region of interest" description="Disordered" evidence="1">
    <location>
        <begin position="819"/>
        <end position="939"/>
    </location>
</feature>
<feature type="region of interest" description="Disordered" evidence="1">
    <location>
        <begin position="360"/>
        <end position="407"/>
    </location>
</feature>
<evidence type="ECO:0000259" key="2">
    <source>
        <dbReference type="PROSITE" id="PS50106"/>
    </source>
</evidence>
<dbReference type="Pfam" id="PF17820">
    <property type="entry name" value="PDZ_6"/>
    <property type="match status" value="1"/>
</dbReference>
<feature type="compositionally biased region" description="Polar residues" evidence="1">
    <location>
        <begin position="644"/>
        <end position="654"/>
    </location>
</feature>
<organism evidence="3 4">
    <name type="scientific">Schistosoma rodhaini</name>
    <dbReference type="NCBI Taxonomy" id="6188"/>
    <lineage>
        <taxon>Eukaryota</taxon>
        <taxon>Metazoa</taxon>
        <taxon>Spiralia</taxon>
        <taxon>Lophotrochozoa</taxon>
        <taxon>Platyhelminthes</taxon>
        <taxon>Trematoda</taxon>
        <taxon>Digenea</taxon>
        <taxon>Strigeidida</taxon>
        <taxon>Schistosomatoidea</taxon>
        <taxon>Schistosomatidae</taxon>
        <taxon>Schistosoma</taxon>
    </lineage>
</organism>
<dbReference type="WBParaSite" id="SRDH1_89430.1">
    <property type="protein sequence ID" value="SRDH1_89430.1"/>
    <property type="gene ID" value="SRDH1_89430"/>
</dbReference>
<dbReference type="SMART" id="SM00228">
    <property type="entry name" value="PDZ"/>
    <property type="match status" value="1"/>
</dbReference>
<dbReference type="InterPro" id="IPR001478">
    <property type="entry name" value="PDZ"/>
</dbReference>
<feature type="compositionally biased region" description="Basic residues" evidence="1">
    <location>
        <begin position="820"/>
        <end position="829"/>
    </location>
</feature>
<dbReference type="PROSITE" id="PS50106">
    <property type="entry name" value="PDZ"/>
    <property type="match status" value="2"/>
</dbReference>
<keyword evidence="3" id="KW-1185">Reference proteome</keyword>
<feature type="compositionally biased region" description="Low complexity" evidence="1">
    <location>
        <begin position="536"/>
        <end position="553"/>
    </location>
</feature>
<dbReference type="CDD" id="cd06716">
    <property type="entry name" value="PDZ2-PDZRN4-like"/>
    <property type="match status" value="1"/>
</dbReference>
<feature type="domain" description="PDZ" evidence="2">
    <location>
        <begin position="231"/>
        <end position="317"/>
    </location>
</feature>
<dbReference type="PANTHER" id="PTHR15545">
    <property type="entry name" value="PDZ DOMAIN CONTAINING RING FINGER PROTEIN 3, 4"/>
    <property type="match status" value="1"/>
</dbReference>
<protein>
    <recommendedName>
        <fullName evidence="2">PDZ domain-containing protein</fullName>
    </recommendedName>
</protein>
<evidence type="ECO:0000256" key="1">
    <source>
        <dbReference type="SAM" id="MobiDB-lite"/>
    </source>
</evidence>
<evidence type="ECO:0000313" key="4">
    <source>
        <dbReference type="WBParaSite" id="SRDH1_89430.1"/>
    </source>
</evidence>
<dbReference type="Proteomes" id="UP000050792">
    <property type="component" value="Unassembled WGS sequence"/>
</dbReference>
<accession>A0AA85GB76</accession>
<feature type="compositionally biased region" description="Polar residues" evidence="1">
    <location>
        <begin position="911"/>
        <end position="929"/>
    </location>
</feature>
<feature type="compositionally biased region" description="Polar residues" evidence="1">
    <location>
        <begin position="830"/>
        <end position="860"/>
    </location>
</feature>
<dbReference type="PANTHER" id="PTHR15545:SF8">
    <property type="entry name" value="SLO-INTERACTING PROTEIN 1"/>
    <property type="match status" value="1"/>
</dbReference>
<feature type="compositionally biased region" description="Low complexity" evidence="1">
    <location>
        <begin position="724"/>
        <end position="744"/>
    </location>
</feature>
<feature type="compositionally biased region" description="Basic and acidic residues" evidence="1">
    <location>
        <begin position="657"/>
        <end position="669"/>
    </location>
</feature>
<feature type="domain" description="PDZ" evidence="2">
    <location>
        <begin position="5"/>
        <end position="40"/>
    </location>
</feature>
<feature type="region of interest" description="Disordered" evidence="1">
    <location>
        <begin position="709"/>
        <end position="748"/>
    </location>
</feature>
<feature type="compositionally biased region" description="Low complexity" evidence="1">
    <location>
        <begin position="930"/>
        <end position="939"/>
    </location>
</feature>
<dbReference type="Gene3D" id="2.30.42.10">
    <property type="match status" value="2"/>
</dbReference>
<feature type="compositionally biased region" description="Low complexity" evidence="1">
    <location>
        <begin position="670"/>
        <end position="680"/>
    </location>
</feature>
<name>A0AA85GB76_9TREM</name>
<reference evidence="4" key="2">
    <citation type="submission" date="2023-11" db="UniProtKB">
        <authorList>
            <consortium name="WormBaseParasite"/>
        </authorList>
    </citation>
    <scope>IDENTIFICATION</scope>
</reference>